<feature type="region of interest" description="Disordered" evidence="8">
    <location>
        <begin position="184"/>
        <end position="207"/>
    </location>
</feature>
<evidence type="ECO:0000256" key="1">
    <source>
        <dbReference type="ARBA" id="ARBA00004162"/>
    </source>
</evidence>
<dbReference type="Gene3D" id="1.10.10.880">
    <property type="entry name" value="Anti sigma-E protein RseA, N-terminal domain"/>
    <property type="match status" value="1"/>
</dbReference>
<protein>
    <recommendedName>
        <fullName evidence="7">Anti-sigma-E factor RseA</fullName>
    </recommendedName>
    <alternativeName>
        <fullName evidence="7">Regulator of SigE</fullName>
    </alternativeName>
    <alternativeName>
        <fullName evidence="7">Sigma-E anti-sigma factor RseA</fullName>
    </alternativeName>
    <alternativeName>
        <fullName evidence="7">Sigma-E factor negative regulatory protein</fullName>
    </alternativeName>
</protein>
<keyword evidence="12" id="KW-1185">Reference proteome</keyword>
<evidence type="ECO:0000256" key="3">
    <source>
        <dbReference type="ARBA" id="ARBA00022475"/>
    </source>
</evidence>
<dbReference type="AlphaFoldDB" id="A0AA37VZH6"/>
<evidence type="ECO:0000259" key="10">
    <source>
        <dbReference type="Pfam" id="PF03873"/>
    </source>
</evidence>
<dbReference type="CDD" id="cd16328">
    <property type="entry name" value="RseA_N"/>
    <property type="match status" value="1"/>
</dbReference>
<proteinExistence type="inferred from homology"/>
<dbReference type="Proteomes" id="UP001161422">
    <property type="component" value="Unassembled WGS sequence"/>
</dbReference>
<dbReference type="InterPro" id="IPR036147">
    <property type="entry name" value="Anti-sigma_E_RseA_N_sf"/>
</dbReference>
<dbReference type="InterPro" id="IPR005572">
    <property type="entry name" value="Anti-sigma_E_RseA_N"/>
</dbReference>
<comment type="subunit">
    <text evidence="7">Interacts 1:1 with ECF RNA polymerase sigma-E (RpoE); this inhibits the interaction of sigma-E with the RNA polymerase catalytic core and leads to a decreased expression of sigma-E-regulated genes. Interacts with RseB.</text>
</comment>
<dbReference type="GO" id="GO:0016989">
    <property type="term" value="F:sigma factor antagonist activity"/>
    <property type="evidence" value="ECO:0007669"/>
    <property type="project" value="InterPro"/>
</dbReference>
<feature type="domain" description="Anti sigma-E protein RseA N-terminal" evidence="9">
    <location>
        <begin position="6"/>
        <end position="84"/>
    </location>
</feature>
<evidence type="ECO:0000259" key="9">
    <source>
        <dbReference type="Pfam" id="PF03872"/>
    </source>
</evidence>
<reference evidence="11" key="2">
    <citation type="submission" date="2023-01" db="EMBL/GenBank/DDBJ databases">
        <title>Draft genome sequence of Paraferrimonas sedimenticola strain NBRC 101628.</title>
        <authorList>
            <person name="Sun Q."/>
            <person name="Mori K."/>
        </authorList>
    </citation>
    <scope>NUCLEOTIDE SEQUENCE</scope>
    <source>
        <strain evidence="11">NBRC 101628</strain>
    </source>
</reference>
<evidence type="ECO:0000313" key="11">
    <source>
        <dbReference type="EMBL" id="GLP97194.1"/>
    </source>
</evidence>
<evidence type="ECO:0000256" key="4">
    <source>
        <dbReference type="ARBA" id="ARBA00022692"/>
    </source>
</evidence>
<feature type="compositionally biased region" description="Basic and acidic residues" evidence="8">
    <location>
        <begin position="152"/>
        <end position="170"/>
    </location>
</feature>
<dbReference type="PIRSF" id="PIRSF016938">
    <property type="entry name" value="RseA"/>
    <property type="match status" value="1"/>
</dbReference>
<gene>
    <name evidence="11" type="primary">rseA</name>
    <name evidence="11" type="ORF">GCM10007895_25010</name>
</gene>
<dbReference type="Pfam" id="PF03873">
    <property type="entry name" value="RseA_C"/>
    <property type="match status" value="1"/>
</dbReference>
<feature type="domain" description="Anti sigma-E protein RseA C-terminal" evidence="10">
    <location>
        <begin position="128"/>
        <end position="186"/>
    </location>
</feature>
<dbReference type="PANTHER" id="PTHR38104">
    <property type="match status" value="1"/>
</dbReference>
<dbReference type="SUPFAM" id="SSF89069">
    <property type="entry name" value="N-terminal, cytoplasmic domain of anti-sigmaE factor RseA"/>
    <property type="match status" value="1"/>
</dbReference>
<dbReference type="EMBL" id="BSNC01000006">
    <property type="protein sequence ID" value="GLP97194.1"/>
    <property type="molecule type" value="Genomic_DNA"/>
</dbReference>
<dbReference type="InterPro" id="IPR005573">
    <property type="entry name" value="Anti-sigma_E_RseA_C"/>
</dbReference>
<keyword evidence="4" id="KW-0812">Transmembrane</keyword>
<organism evidence="11 12">
    <name type="scientific">Paraferrimonas sedimenticola</name>
    <dbReference type="NCBI Taxonomy" id="375674"/>
    <lineage>
        <taxon>Bacteria</taxon>
        <taxon>Pseudomonadati</taxon>
        <taxon>Pseudomonadota</taxon>
        <taxon>Gammaproteobacteria</taxon>
        <taxon>Alteromonadales</taxon>
        <taxon>Ferrimonadaceae</taxon>
        <taxon>Paraferrimonas</taxon>
    </lineage>
</organism>
<feature type="compositionally biased region" description="Polar residues" evidence="8">
    <location>
        <begin position="140"/>
        <end position="150"/>
    </location>
</feature>
<evidence type="ECO:0000256" key="7">
    <source>
        <dbReference type="PIRNR" id="PIRNR016938"/>
    </source>
</evidence>
<comment type="subcellular location">
    <subcellularLocation>
        <location evidence="7">Cell inner membrane</location>
    </subcellularLocation>
    <subcellularLocation>
        <location evidence="1">Cell membrane</location>
        <topology evidence="1">Single-pass membrane protein</topology>
    </subcellularLocation>
</comment>
<evidence type="ECO:0000313" key="12">
    <source>
        <dbReference type="Proteomes" id="UP001161422"/>
    </source>
</evidence>
<dbReference type="InterPro" id="IPR026279">
    <property type="entry name" value="RseA"/>
</dbReference>
<dbReference type="GO" id="GO:0005886">
    <property type="term" value="C:plasma membrane"/>
    <property type="evidence" value="ECO:0007669"/>
    <property type="project" value="UniProtKB-SubCell"/>
</dbReference>
<reference evidence="11" key="1">
    <citation type="journal article" date="2014" name="Int. J. Syst. Evol. Microbiol.">
        <title>Complete genome sequence of Corynebacterium casei LMG S-19264T (=DSM 44701T), isolated from a smear-ripened cheese.</title>
        <authorList>
            <consortium name="US DOE Joint Genome Institute (JGI-PGF)"/>
            <person name="Walter F."/>
            <person name="Albersmeier A."/>
            <person name="Kalinowski J."/>
            <person name="Ruckert C."/>
        </authorList>
    </citation>
    <scope>NUCLEOTIDE SEQUENCE</scope>
    <source>
        <strain evidence="11">NBRC 101628</strain>
    </source>
</reference>
<comment type="similarity">
    <text evidence="2 7">Belongs to the RseA family.</text>
</comment>
<dbReference type="InterPro" id="IPR052383">
    <property type="entry name" value="Anti-sigma-E_RseA-like"/>
</dbReference>
<evidence type="ECO:0000256" key="5">
    <source>
        <dbReference type="ARBA" id="ARBA00022989"/>
    </source>
</evidence>
<comment type="function">
    <text evidence="7">An anti-sigma factor for extracytoplasmic function (ECF) sigma factor sigma-E (RpoE). ECF sigma factors are held in an inactive form by an anti-sigma factor until released by regulated intramembrane proteolysis (RIP). RIP occurs when an extracytoplasmic signal triggers a concerted proteolytic cascade to transmit information and elicit cellular responses. The membrane-spanning regulatory substrate protein is first cut periplasmically (site-1 protease, S1P, DegS), then within the membrane itself (site-2 protease, S2P, RseP), while cytoplasmic proteases finish degrading the anti-sigma factor, liberating sigma-E.</text>
</comment>
<keyword evidence="6 7" id="KW-0472">Membrane</keyword>
<comment type="caution">
    <text evidence="11">The sequence shown here is derived from an EMBL/GenBank/DDBJ whole genome shotgun (WGS) entry which is preliminary data.</text>
</comment>
<dbReference type="RefSeq" id="WP_095504940.1">
    <property type="nucleotide sequence ID" value="NZ_BSNC01000006.1"/>
</dbReference>
<keyword evidence="7" id="KW-0997">Cell inner membrane</keyword>
<name>A0AA37VZH6_9GAMM</name>
<accession>A0AA37VZH6</accession>
<keyword evidence="5" id="KW-1133">Transmembrane helix</keyword>
<feature type="region of interest" description="Disordered" evidence="8">
    <location>
        <begin position="140"/>
        <end position="172"/>
    </location>
</feature>
<dbReference type="Pfam" id="PF03872">
    <property type="entry name" value="RseA_N"/>
    <property type="match status" value="1"/>
</dbReference>
<keyword evidence="3 7" id="KW-1003">Cell membrane</keyword>
<sequence length="207" mass="22600">MTIERNEWISAAVDDENSHQTLATLDSETTDAQKWQSYHLIGDAMRDELPQNLDFDISAKVAAALEDEPSIVAPKPAQAEPEQAPKKSGVVVPFLRQFGQYAIAASVAIVAVIGIQGQGQNGADELSPLPVLQTNPLIGSASPVSLQAPSMQERERANASLEEQRAEAQRQRLNAYLQDHMLQQRLNHAVMEPNAAKGPAEMQDNQR</sequence>
<dbReference type="PANTHER" id="PTHR38104:SF1">
    <property type="entry name" value="ANTI-SIGMA-E FACTOR RSEA"/>
    <property type="match status" value="1"/>
</dbReference>
<evidence type="ECO:0000256" key="6">
    <source>
        <dbReference type="ARBA" id="ARBA00023136"/>
    </source>
</evidence>
<evidence type="ECO:0000256" key="8">
    <source>
        <dbReference type="SAM" id="MobiDB-lite"/>
    </source>
</evidence>
<evidence type="ECO:0000256" key="2">
    <source>
        <dbReference type="ARBA" id="ARBA00005837"/>
    </source>
</evidence>